<comment type="caution">
    <text evidence="1">The sequence shown here is derived from an EMBL/GenBank/DDBJ whole genome shotgun (WGS) entry which is preliminary data.</text>
</comment>
<name>A0A4U0UD51_9PEZI</name>
<gene>
    <name evidence="1" type="ORF">B0A50_00926</name>
</gene>
<organism evidence="1 2">
    <name type="scientific">Salinomyces thailandicus</name>
    <dbReference type="NCBI Taxonomy" id="706561"/>
    <lineage>
        <taxon>Eukaryota</taxon>
        <taxon>Fungi</taxon>
        <taxon>Dikarya</taxon>
        <taxon>Ascomycota</taxon>
        <taxon>Pezizomycotina</taxon>
        <taxon>Dothideomycetes</taxon>
        <taxon>Dothideomycetidae</taxon>
        <taxon>Mycosphaerellales</taxon>
        <taxon>Teratosphaeriaceae</taxon>
        <taxon>Salinomyces</taxon>
    </lineage>
</organism>
<dbReference type="EMBL" id="NAJL01000003">
    <property type="protein sequence ID" value="TKA33373.1"/>
    <property type="molecule type" value="Genomic_DNA"/>
</dbReference>
<accession>A0A4U0UD51</accession>
<dbReference type="Proteomes" id="UP000308549">
    <property type="component" value="Unassembled WGS sequence"/>
</dbReference>
<protein>
    <submittedName>
        <fullName evidence="1">Uncharacterized protein</fullName>
    </submittedName>
</protein>
<evidence type="ECO:0000313" key="2">
    <source>
        <dbReference type="Proteomes" id="UP000308549"/>
    </source>
</evidence>
<keyword evidence="2" id="KW-1185">Reference proteome</keyword>
<sequence>MTSSKTLIIIYNADSTIRGKLQYAYRKLSSSSPDPACAACDITHGGLSLSEVPGWKNAKSDIEARGWKVIQWHRDEIEPEIKSWIQKEKIRYPTVLVKGQTDVTDTRQVMDSAELAECAGDAMKMVETLKKKAVLADGVQHSSL</sequence>
<reference evidence="1 2" key="1">
    <citation type="submission" date="2017-03" db="EMBL/GenBank/DDBJ databases">
        <title>Genomes of endolithic fungi from Antarctica.</title>
        <authorList>
            <person name="Coleine C."/>
            <person name="Masonjones S."/>
            <person name="Stajich J.E."/>
        </authorList>
    </citation>
    <scope>NUCLEOTIDE SEQUENCE [LARGE SCALE GENOMIC DNA]</scope>
    <source>
        <strain evidence="1 2">CCFEE 6315</strain>
    </source>
</reference>
<evidence type="ECO:0000313" key="1">
    <source>
        <dbReference type="EMBL" id="TKA33373.1"/>
    </source>
</evidence>
<proteinExistence type="predicted"/>
<dbReference type="OrthoDB" id="4269at2759"/>
<dbReference type="AlphaFoldDB" id="A0A4U0UD51"/>